<organism evidence="3 4">
    <name type="scientific">Ereboglobus luteus</name>
    <dbReference type="NCBI Taxonomy" id="1796921"/>
    <lineage>
        <taxon>Bacteria</taxon>
        <taxon>Pseudomonadati</taxon>
        <taxon>Verrucomicrobiota</taxon>
        <taxon>Opitutia</taxon>
        <taxon>Opitutales</taxon>
        <taxon>Opitutaceae</taxon>
        <taxon>Ereboglobus</taxon>
    </lineage>
</organism>
<feature type="transmembrane region" description="Helical" evidence="1">
    <location>
        <begin position="243"/>
        <end position="261"/>
    </location>
</feature>
<reference evidence="3 4" key="1">
    <citation type="journal article" date="2018" name="Syst. Appl. Microbiol.">
        <title>Ereboglobus luteus gen. nov. sp. nov. from cockroach guts, and new insights into the oxygen relationship of the genera Opitutus and Didymococcus (Verrucomicrobia: Opitutaceae).</title>
        <authorList>
            <person name="Tegtmeier D."/>
            <person name="Belitz A."/>
            <person name="Radek R."/>
            <person name="Heimerl T."/>
            <person name="Brune A."/>
        </authorList>
    </citation>
    <scope>NUCLEOTIDE SEQUENCE [LARGE SCALE GENOMIC DNA]</scope>
    <source>
        <strain evidence="3 4">Ho45</strain>
    </source>
</reference>
<dbReference type="Proteomes" id="UP000244896">
    <property type="component" value="Chromosome"/>
</dbReference>
<protein>
    <submittedName>
        <fullName evidence="3">Uncharacterized protein</fullName>
    </submittedName>
</protein>
<feature type="transmembrane region" description="Helical" evidence="1">
    <location>
        <begin position="177"/>
        <end position="195"/>
    </location>
</feature>
<evidence type="ECO:0000313" key="3">
    <source>
        <dbReference type="EMBL" id="AWI09798.1"/>
    </source>
</evidence>
<feature type="transmembrane region" description="Helical" evidence="1">
    <location>
        <begin position="115"/>
        <end position="134"/>
    </location>
</feature>
<feature type="transmembrane region" description="Helical" evidence="1">
    <location>
        <begin position="207"/>
        <end position="231"/>
    </location>
</feature>
<feature type="transmembrane region" description="Helical" evidence="1">
    <location>
        <begin position="139"/>
        <end position="157"/>
    </location>
</feature>
<feature type="transmembrane region" description="Helical" evidence="1">
    <location>
        <begin position="268"/>
        <end position="288"/>
    </location>
</feature>
<dbReference type="AlphaFoldDB" id="A0A2U8E4D3"/>
<keyword evidence="1" id="KW-0812">Transmembrane</keyword>
<evidence type="ECO:0000313" key="4">
    <source>
        <dbReference type="Proteomes" id="UP000244896"/>
    </source>
</evidence>
<feature type="transmembrane region" description="Helical" evidence="1">
    <location>
        <begin position="294"/>
        <end position="315"/>
    </location>
</feature>
<feature type="signal peptide" evidence="2">
    <location>
        <begin position="1"/>
        <end position="18"/>
    </location>
</feature>
<feature type="chain" id="PRO_5015880148" evidence="2">
    <location>
        <begin position="19"/>
        <end position="340"/>
    </location>
</feature>
<sequence>MKRIILLLMTLLPMIVSAQKFTPDQPEGRGLYLFNTPSLTSMNSASQGWMIMHGEQVHANRLLKSGWCEVRYKSPSTGKEFTGYLKIKTLTPLDETAKEMKAGYEKLALLENQTLKGGVILAAAGLVILCLGFLGWMRILLLAVVVMLLSALEIYFLTHSNGFTFYLPTVVGWKWAVIRFLCFSGFLFVQVFLWFKTMMFVGKKSGVVGNSIGLAALATLGLFVVMIISMFMDTRTGATREAAIFKVFIGVQAGIVVYLFIHGCIRDGFFRTLLVTPIYAVGLAAIGLMAYDMFIVALILVLLLPLMQVIGGGFAKGGFTQRDAGKNADGTTKWEWGDKQ</sequence>
<gene>
    <name evidence="3" type="ORF">CKA38_11540</name>
</gene>
<dbReference type="RefSeq" id="WP_108825612.1">
    <property type="nucleotide sequence ID" value="NZ_CP023004.1"/>
</dbReference>
<keyword evidence="1" id="KW-1133">Transmembrane helix</keyword>
<evidence type="ECO:0000256" key="2">
    <source>
        <dbReference type="SAM" id="SignalP"/>
    </source>
</evidence>
<keyword evidence="4" id="KW-1185">Reference proteome</keyword>
<keyword evidence="1" id="KW-0472">Membrane</keyword>
<accession>A0A2U8E4D3</accession>
<dbReference type="EMBL" id="CP023004">
    <property type="protein sequence ID" value="AWI09798.1"/>
    <property type="molecule type" value="Genomic_DNA"/>
</dbReference>
<dbReference type="KEGG" id="elut:CKA38_11540"/>
<evidence type="ECO:0000256" key="1">
    <source>
        <dbReference type="SAM" id="Phobius"/>
    </source>
</evidence>
<name>A0A2U8E4D3_9BACT</name>
<proteinExistence type="predicted"/>
<keyword evidence="2" id="KW-0732">Signal</keyword>